<dbReference type="EMBL" id="CAKXYY010000021">
    <property type="protein sequence ID" value="CAH2355024.1"/>
    <property type="molecule type" value="Genomic_DNA"/>
</dbReference>
<protein>
    <submittedName>
        <fullName evidence="1">Uncharacterized protein</fullName>
    </submittedName>
</protein>
<dbReference type="PANTHER" id="PTHR34365:SF7">
    <property type="entry name" value="GLYCINE-RICH DOMAIN-CONTAINING PROTEIN 1"/>
    <property type="match status" value="1"/>
</dbReference>
<comment type="caution">
    <text evidence="1">The sequence shown here is derived from an EMBL/GenBank/DDBJ whole genome shotgun (WGS) entry which is preliminary data.</text>
</comment>
<accession>A0A9P0QU63</accession>
<proteinExistence type="predicted"/>
<dbReference type="InterPro" id="IPR009836">
    <property type="entry name" value="GRDP-like"/>
</dbReference>
<reference evidence="1" key="1">
    <citation type="submission" date="2022-03" db="EMBL/GenBank/DDBJ databases">
        <authorList>
            <person name="Legras J.-L."/>
            <person name="Devillers H."/>
            <person name="Grondin C."/>
        </authorList>
    </citation>
    <scope>NUCLEOTIDE SEQUENCE</scope>
    <source>
        <strain evidence="1">CLIB 1423</strain>
    </source>
</reference>
<dbReference type="AlphaFoldDB" id="A0A9P0QU63"/>
<gene>
    <name evidence="1" type="ORF">CLIB1423_21S00122</name>
</gene>
<name>A0A9P0QU63_9ASCO</name>
<sequence length="602" mass="69479">MNYAYEEYLKNPDVSQFASFSHVDESGRLATKMPTAVEAGSHLILLHAFHKLYKDASQRFSWKVYVTNAIRRFLIFLGAYRSSRVLDVDDESDINIFFSYGNKAWKTNVLYTLLPPLDILMIWHAYLLNPKSYYDFCARNKVLDFAFTPFPLIEVVSAIDKASFEFKPSLSQYAGFQNLIKDYGTDLEYDVSKIENAMDVHCSLCFKVIASPVPYTNEEHTGFADAGLLAPGIQNKGCPVCNKRSTVTHEELRKRQLQADIIRNTILPNCYKYFSSVVSNTLYRVDKPQMVTKQVKDLIQAQPDIIETSMNIPNLISKLITNQKEIRNIEVITYILRTYAQLNPIHLLISSPDRIELSDDLVGMVVRQQRYIQEVISLNWLRSSQLINSLSSAEDRYKKFMELYVTTRYRILIPTIDIDLFWKTHLLSLYNYFSFCKESKADCVIDHYDKIEESRLFFHFQDTAQLFFTRFKEHYSDCTCCKTKINSKKSIARVIFRKKKQTAHEISDMITLSHISTHKAIRITSDSAEKARLGIPVNSFKRIQAEMEGNWVISIDEPYSRSELKFRTGGANNLVVTEGDGGSPREGVDQIWGKKQTLMNIR</sequence>
<dbReference type="Proteomes" id="UP000837801">
    <property type="component" value="Unassembled WGS sequence"/>
</dbReference>
<dbReference type="Pfam" id="PF07173">
    <property type="entry name" value="GRDP-like"/>
    <property type="match status" value="1"/>
</dbReference>
<organism evidence="1 2">
    <name type="scientific">[Candida] railenensis</name>
    <dbReference type="NCBI Taxonomy" id="45579"/>
    <lineage>
        <taxon>Eukaryota</taxon>
        <taxon>Fungi</taxon>
        <taxon>Dikarya</taxon>
        <taxon>Ascomycota</taxon>
        <taxon>Saccharomycotina</taxon>
        <taxon>Pichiomycetes</taxon>
        <taxon>Debaryomycetaceae</taxon>
        <taxon>Kurtzmaniella</taxon>
    </lineage>
</organism>
<dbReference type="OrthoDB" id="2684236at2759"/>
<dbReference type="PANTHER" id="PTHR34365">
    <property type="entry name" value="ENOLASE (DUF1399)"/>
    <property type="match status" value="1"/>
</dbReference>
<evidence type="ECO:0000313" key="2">
    <source>
        <dbReference type="Proteomes" id="UP000837801"/>
    </source>
</evidence>
<evidence type="ECO:0000313" key="1">
    <source>
        <dbReference type="EMBL" id="CAH2355024.1"/>
    </source>
</evidence>
<keyword evidence="2" id="KW-1185">Reference proteome</keyword>